<organism evidence="7 8">
    <name type="scientific">Robiginitalea biformata (strain ATCC BAA-864 / DSM 15991 / KCTC 12146 / HTCC2501)</name>
    <dbReference type="NCBI Taxonomy" id="313596"/>
    <lineage>
        <taxon>Bacteria</taxon>
        <taxon>Pseudomonadati</taxon>
        <taxon>Bacteroidota</taxon>
        <taxon>Flavobacteriia</taxon>
        <taxon>Flavobacteriales</taxon>
        <taxon>Flavobacteriaceae</taxon>
        <taxon>Robiginitalea</taxon>
    </lineage>
</organism>
<dbReference type="KEGG" id="rbi:RB2501_08800"/>
<dbReference type="RefSeq" id="WP_015753744.1">
    <property type="nucleotide sequence ID" value="NC_013222.1"/>
</dbReference>
<dbReference type="Pfam" id="PF01636">
    <property type="entry name" value="APH"/>
    <property type="match status" value="1"/>
</dbReference>
<sequence>MKAFDIHSEPQEISAFLSGLGWLEDGESVREVSRAGEGNMNVVLRLATTGRSLILKQSRPYVQKYPDIPAPLGRIRTEYRFYREVQGAGIQDHLPAIYGFHEPSHLLLMEDLGKAEDMTFLYRTRQPDAETLQALAGALARIHACTLPADYPDNLELRQLNHQHIFVLPFREDNGFSLDDVQPGLAALAAPYLNDQALIRNITELGERYLSEGDTLLHGDYYPGSWLQADGKAYIIDPEFSFAGFPEFDLGVMAAHLVMATNDPDAWRRVLDLYPNPADPQLTGRVAGTEILRRLIGLAQLPLERSLDEKRNLLETARKLVLYGN</sequence>
<dbReference type="PANTHER" id="PTHR34273">
    <property type="entry name" value="METHYLTHIORIBOSE KINASE"/>
    <property type="match status" value="1"/>
</dbReference>
<dbReference type="HOGENOM" id="CLU_843998_0_0_10"/>
<gene>
    <name evidence="7" type="ordered locus">RB2501_08800</name>
</gene>
<protein>
    <recommendedName>
        <fullName evidence="6">Aminoglycoside phosphotransferase domain-containing protein</fullName>
    </recommendedName>
</protein>
<dbReference type="Proteomes" id="UP000009049">
    <property type="component" value="Chromosome"/>
</dbReference>
<evidence type="ECO:0000313" key="8">
    <source>
        <dbReference type="Proteomes" id="UP000009049"/>
    </source>
</evidence>
<dbReference type="InterPro" id="IPR002575">
    <property type="entry name" value="Aminoglycoside_PTrfase"/>
</dbReference>
<dbReference type="STRING" id="313596.RB2501_08800"/>
<dbReference type="SUPFAM" id="SSF56112">
    <property type="entry name" value="Protein kinase-like (PK-like)"/>
    <property type="match status" value="1"/>
</dbReference>
<dbReference type="eggNOG" id="COG4857">
    <property type="taxonomic scope" value="Bacteria"/>
</dbReference>
<dbReference type="AlphaFoldDB" id="A4CJ80"/>
<evidence type="ECO:0000256" key="5">
    <source>
        <dbReference type="ARBA" id="ARBA00022840"/>
    </source>
</evidence>
<dbReference type="InterPro" id="IPR011009">
    <property type="entry name" value="Kinase-like_dom_sf"/>
</dbReference>
<reference evidence="7 8" key="1">
    <citation type="journal article" date="2009" name="J. Bacteriol.">
        <title>Complete genome sequence of Robiginitalea biformata HTCC2501.</title>
        <authorList>
            <person name="Oh H.M."/>
            <person name="Giovannoni S.J."/>
            <person name="Lee K."/>
            <person name="Ferriera S."/>
            <person name="Johnson J."/>
            <person name="Cho J.C."/>
        </authorList>
    </citation>
    <scope>NUCLEOTIDE SEQUENCE [LARGE SCALE GENOMIC DNA]</scope>
    <source>
        <strain evidence="8">ATCC BAA-864 / HTCC2501 / KCTC 12146</strain>
    </source>
</reference>
<evidence type="ECO:0000256" key="2">
    <source>
        <dbReference type="ARBA" id="ARBA00022679"/>
    </source>
</evidence>
<dbReference type="Gene3D" id="3.30.200.20">
    <property type="entry name" value="Phosphorylase Kinase, domain 1"/>
    <property type="match status" value="1"/>
</dbReference>
<dbReference type="Gene3D" id="3.90.1200.10">
    <property type="match status" value="1"/>
</dbReference>
<keyword evidence="4" id="KW-0418">Kinase</keyword>
<proteinExistence type="inferred from homology"/>
<evidence type="ECO:0000256" key="1">
    <source>
        <dbReference type="ARBA" id="ARBA00010165"/>
    </source>
</evidence>
<keyword evidence="5" id="KW-0067">ATP-binding</keyword>
<evidence type="ECO:0000313" key="7">
    <source>
        <dbReference type="EMBL" id="EAR16988.1"/>
    </source>
</evidence>
<name>A4CJ80_ROBBH</name>
<dbReference type="PANTHER" id="PTHR34273:SF2">
    <property type="entry name" value="METHYLTHIORIBOSE KINASE"/>
    <property type="match status" value="1"/>
</dbReference>
<keyword evidence="8" id="KW-1185">Reference proteome</keyword>
<evidence type="ECO:0000256" key="3">
    <source>
        <dbReference type="ARBA" id="ARBA00022741"/>
    </source>
</evidence>
<keyword evidence="3" id="KW-0547">Nucleotide-binding</keyword>
<evidence type="ECO:0000259" key="6">
    <source>
        <dbReference type="Pfam" id="PF01636"/>
    </source>
</evidence>
<dbReference type="GO" id="GO:0005524">
    <property type="term" value="F:ATP binding"/>
    <property type="evidence" value="ECO:0007669"/>
    <property type="project" value="UniProtKB-KW"/>
</dbReference>
<dbReference type="GO" id="GO:0016301">
    <property type="term" value="F:kinase activity"/>
    <property type="evidence" value="ECO:0007669"/>
    <property type="project" value="UniProtKB-KW"/>
</dbReference>
<accession>A4CJ80</accession>
<feature type="domain" description="Aminoglycoside phosphotransferase" evidence="6">
    <location>
        <begin position="32"/>
        <end position="264"/>
    </location>
</feature>
<comment type="similarity">
    <text evidence="1">Belongs to the methylthioribose kinase family.</text>
</comment>
<dbReference type="EMBL" id="CP001712">
    <property type="protein sequence ID" value="EAR16988.1"/>
    <property type="molecule type" value="Genomic_DNA"/>
</dbReference>
<evidence type="ECO:0000256" key="4">
    <source>
        <dbReference type="ARBA" id="ARBA00022777"/>
    </source>
</evidence>
<keyword evidence="2" id="KW-0808">Transferase</keyword>